<dbReference type="Pfam" id="PF00990">
    <property type="entry name" value="GGDEF"/>
    <property type="match status" value="1"/>
</dbReference>
<dbReference type="GO" id="GO:0005886">
    <property type="term" value="C:plasma membrane"/>
    <property type="evidence" value="ECO:0007669"/>
    <property type="project" value="TreeGrafter"/>
</dbReference>
<name>A0A1M5YXC3_9CLOT</name>
<dbReference type="Pfam" id="PF00072">
    <property type="entry name" value="Response_reg"/>
    <property type="match status" value="1"/>
</dbReference>
<gene>
    <name evidence="6" type="ORF">SAMN02745941_02311</name>
</gene>
<feature type="modified residue" description="4-aspartylphosphate" evidence="3">
    <location>
        <position position="53"/>
    </location>
</feature>
<organism evidence="6 7">
    <name type="scientific">Clostridium intestinale DSM 6191</name>
    <dbReference type="NCBI Taxonomy" id="1121320"/>
    <lineage>
        <taxon>Bacteria</taxon>
        <taxon>Bacillati</taxon>
        <taxon>Bacillota</taxon>
        <taxon>Clostridia</taxon>
        <taxon>Eubacteriales</taxon>
        <taxon>Clostridiaceae</taxon>
        <taxon>Clostridium</taxon>
    </lineage>
</organism>
<reference evidence="6 7" key="1">
    <citation type="submission" date="2016-11" db="EMBL/GenBank/DDBJ databases">
        <authorList>
            <person name="Jaros S."/>
            <person name="Januszkiewicz K."/>
            <person name="Wedrychowicz H."/>
        </authorList>
    </citation>
    <scope>NUCLEOTIDE SEQUENCE [LARGE SCALE GENOMIC DNA]</scope>
    <source>
        <strain evidence="6 7">DSM 6191</strain>
    </source>
</reference>
<dbReference type="SUPFAM" id="SSF52172">
    <property type="entry name" value="CheY-like"/>
    <property type="match status" value="1"/>
</dbReference>
<evidence type="ECO:0000256" key="2">
    <source>
        <dbReference type="ARBA" id="ARBA00024867"/>
    </source>
</evidence>
<dbReference type="InterPro" id="IPR011006">
    <property type="entry name" value="CheY-like_superfamily"/>
</dbReference>
<accession>A0A1M5YXC3</accession>
<evidence type="ECO:0000259" key="5">
    <source>
        <dbReference type="PROSITE" id="PS50887"/>
    </source>
</evidence>
<dbReference type="Gene3D" id="3.30.70.270">
    <property type="match status" value="1"/>
</dbReference>
<sequence length="296" mass="33735">MNEKILIVDDTLLNVRILTDILEAENYKVFSVDNGFPVLDMARSIRPDVILLDIMMPGMDGFEVCSILKSNHDVKDIPVIMVTARTQGNDLKKALEMGAFDYIKKPIDEVEVIARIQSALRLKDVQDKLKELAMKDSLTGLYNHAVLIELLEKELSKQKRNKGHISFIMLDIDYFKRINDTYGHMSGDMILKELSNILMSSLRKGDIVGRYGGEEFGIVLVGTNKHDAFHLCERIRKKIEDYNFFFDNRVIKITVSMGIFSNDYNSSITGNEIIQKADEQLYKVKTGGRNQVGYVE</sequence>
<dbReference type="InterPro" id="IPR001789">
    <property type="entry name" value="Sig_transdc_resp-reg_receiver"/>
</dbReference>
<dbReference type="GO" id="GO:0052621">
    <property type="term" value="F:diguanylate cyclase activity"/>
    <property type="evidence" value="ECO:0007669"/>
    <property type="project" value="TreeGrafter"/>
</dbReference>
<dbReference type="Proteomes" id="UP000184241">
    <property type="component" value="Unassembled WGS sequence"/>
</dbReference>
<dbReference type="NCBIfam" id="TIGR00254">
    <property type="entry name" value="GGDEF"/>
    <property type="match status" value="1"/>
</dbReference>
<dbReference type="CDD" id="cd01949">
    <property type="entry name" value="GGDEF"/>
    <property type="match status" value="1"/>
</dbReference>
<dbReference type="Gene3D" id="3.40.50.2300">
    <property type="match status" value="1"/>
</dbReference>
<dbReference type="AlphaFoldDB" id="A0A1M5YXC3"/>
<evidence type="ECO:0000259" key="4">
    <source>
        <dbReference type="PROSITE" id="PS50110"/>
    </source>
</evidence>
<dbReference type="PANTHER" id="PTHR45138">
    <property type="entry name" value="REGULATORY COMPONENTS OF SENSORY TRANSDUCTION SYSTEM"/>
    <property type="match status" value="1"/>
</dbReference>
<dbReference type="InterPro" id="IPR000160">
    <property type="entry name" value="GGDEF_dom"/>
</dbReference>
<proteinExistence type="predicted"/>
<protein>
    <recommendedName>
        <fullName evidence="1">Stage 0 sporulation protein A homolog</fullName>
    </recommendedName>
</protein>
<dbReference type="EMBL" id="FQXU01000007">
    <property type="protein sequence ID" value="SHI16671.1"/>
    <property type="molecule type" value="Genomic_DNA"/>
</dbReference>
<comment type="function">
    <text evidence="2">May play the central regulatory role in sporulation. It may be an element of the effector pathway responsible for the activation of sporulation genes in response to nutritional stress. Spo0A may act in concert with spo0H (a sigma factor) to control the expression of some genes that are critical to the sporulation process.</text>
</comment>
<dbReference type="GO" id="GO:1902201">
    <property type="term" value="P:negative regulation of bacterial-type flagellum-dependent cell motility"/>
    <property type="evidence" value="ECO:0007669"/>
    <property type="project" value="TreeGrafter"/>
</dbReference>
<evidence type="ECO:0000313" key="7">
    <source>
        <dbReference type="Proteomes" id="UP000184241"/>
    </source>
</evidence>
<dbReference type="InterPro" id="IPR029787">
    <property type="entry name" value="Nucleotide_cyclase"/>
</dbReference>
<dbReference type="SUPFAM" id="SSF55073">
    <property type="entry name" value="Nucleotide cyclase"/>
    <property type="match status" value="1"/>
</dbReference>
<dbReference type="PROSITE" id="PS50887">
    <property type="entry name" value="GGDEF"/>
    <property type="match status" value="1"/>
</dbReference>
<evidence type="ECO:0000256" key="1">
    <source>
        <dbReference type="ARBA" id="ARBA00018672"/>
    </source>
</evidence>
<dbReference type="SMART" id="SM00448">
    <property type="entry name" value="REC"/>
    <property type="match status" value="1"/>
</dbReference>
<dbReference type="GO" id="GO:0000160">
    <property type="term" value="P:phosphorelay signal transduction system"/>
    <property type="evidence" value="ECO:0007669"/>
    <property type="project" value="InterPro"/>
</dbReference>
<keyword evidence="3" id="KW-0597">Phosphoprotein</keyword>
<dbReference type="PROSITE" id="PS50110">
    <property type="entry name" value="RESPONSE_REGULATORY"/>
    <property type="match status" value="1"/>
</dbReference>
<dbReference type="InterPro" id="IPR043128">
    <property type="entry name" value="Rev_trsase/Diguanyl_cyclase"/>
</dbReference>
<feature type="domain" description="GGDEF" evidence="5">
    <location>
        <begin position="163"/>
        <end position="296"/>
    </location>
</feature>
<dbReference type="SMART" id="SM00267">
    <property type="entry name" value="GGDEF"/>
    <property type="match status" value="1"/>
</dbReference>
<dbReference type="FunFam" id="3.30.70.270:FF:000001">
    <property type="entry name" value="Diguanylate cyclase domain protein"/>
    <property type="match status" value="1"/>
</dbReference>
<feature type="domain" description="Response regulatory" evidence="4">
    <location>
        <begin position="4"/>
        <end position="120"/>
    </location>
</feature>
<dbReference type="RefSeq" id="WP_073019613.1">
    <property type="nucleotide sequence ID" value="NZ_FQXU01000007.1"/>
</dbReference>
<evidence type="ECO:0000256" key="3">
    <source>
        <dbReference type="PROSITE-ProRule" id="PRU00169"/>
    </source>
</evidence>
<dbReference type="InterPro" id="IPR050469">
    <property type="entry name" value="Diguanylate_Cyclase"/>
</dbReference>
<dbReference type="GO" id="GO:0043709">
    <property type="term" value="P:cell adhesion involved in single-species biofilm formation"/>
    <property type="evidence" value="ECO:0007669"/>
    <property type="project" value="TreeGrafter"/>
</dbReference>
<evidence type="ECO:0000313" key="6">
    <source>
        <dbReference type="EMBL" id="SHI16671.1"/>
    </source>
</evidence>
<dbReference type="PANTHER" id="PTHR45138:SF9">
    <property type="entry name" value="DIGUANYLATE CYCLASE DGCM-RELATED"/>
    <property type="match status" value="1"/>
</dbReference>